<comment type="caution">
    <text evidence="5">The sequence shown here is derived from an EMBL/GenBank/DDBJ whole genome shotgun (WGS) entry which is preliminary data.</text>
</comment>
<organism evidence="5 6">
    <name type="scientific">Caldibacillus debilis GB1</name>
    <dbReference type="NCBI Taxonomy" id="1339248"/>
    <lineage>
        <taxon>Bacteria</taxon>
        <taxon>Bacillati</taxon>
        <taxon>Bacillota</taxon>
        <taxon>Bacilli</taxon>
        <taxon>Bacillales</taxon>
        <taxon>Bacillaceae</taxon>
        <taxon>Caldibacillus</taxon>
    </lineage>
</organism>
<dbReference type="InterPro" id="IPR006054">
    <property type="entry name" value="DnaQ"/>
</dbReference>
<proteinExistence type="predicted"/>
<keyword evidence="1" id="KW-0540">Nuclease</keyword>
<dbReference type="GO" id="GO:0003887">
    <property type="term" value="F:DNA-directed DNA polymerase activity"/>
    <property type="evidence" value="ECO:0007669"/>
    <property type="project" value="UniProtKB-EC"/>
</dbReference>
<evidence type="ECO:0000256" key="1">
    <source>
        <dbReference type="ARBA" id="ARBA00022722"/>
    </source>
</evidence>
<keyword evidence="3 5" id="KW-0269">Exonuclease</keyword>
<dbReference type="Gene3D" id="3.30.420.10">
    <property type="entry name" value="Ribonuclease H-like superfamily/Ribonuclease H"/>
    <property type="match status" value="1"/>
</dbReference>
<dbReference type="InterPro" id="IPR012337">
    <property type="entry name" value="RNaseH-like_sf"/>
</dbReference>
<keyword evidence="6" id="KW-1185">Reference proteome</keyword>
<evidence type="ECO:0000259" key="4">
    <source>
        <dbReference type="SMART" id="SM00479"/>
    </source>
</evidence>
<dbReference type="Pfam" id="PF00929">
    <property type="entry name" value="RNase_T"/>
    <property type="match status" value="1"/>
</dbReference>
<dbReference type="InterPro" id="IPR036397">
    <property type="entry name" value="RNaseH_sf"/>
</dbReference>
<feature type="domain" description="Exonuclease" evidence="4">
    <location>
        <begin position="59"/>
        <end position="228"/>
    </location>
</feature>
<dbReference type="GO" id="GO:0003677">
    <property type="term" value="F:DNA binding"/>
    <property type="evidence" value="ECO:0007669"/>
    <property type="project" value="InterPro"/>
</dbReference>
<protein>
    <submittedName>
        <fullName evidence="5">Exonuclease, DNA polymerase III, epsilon subunit family</fullName>
        <ecNumber evidence="5">2.7.7.7</ecNumber>
    </submittedName>
</protein>
<keyword evidence="5" id="KW-0808">Transferase</keyword>
<dbReference type="GO" id="GO:0005829">
    <property type="term" value="C:cytosol"/>
    <property type="evidence" value="ECO:0007669"/>
    <property type="project" value="TreeGrafter"/>
</dbReference>
<dbReference type="NCBIfam" id="TIGR00573">
    <property type="entry name" value="dnaq"/>
    <property type="match status" value="1"/>
</dbReference>
<dbReference type="GO" id="GO:0008408">
    <property type="term" value="F:3'-5' exonuclease activity"/>
    <property type="evidence" value="ECO:0007669"/>
    <property type="project" value="TreeGrafter"/>
</dbReference>
<accession>A0A420VCT3</accession>
<sequence length="245" mass="28010">MLNMAFEPVLSLIRRLQGTVSRYADFPIVQNREQMALLRELQKEMQKRDPLNTPFDQLDVVAIDLETTGFFPDKGDEIISIGAVKVSGKKVCDDQTFYSLVKHEKSLAEEIKILTGISNEQLKAAPPLPEVLHHFFHFIRDCILIAHHAGHEKNFLQRACWKSFRSPFPHRIVDISFLSRIAEPDLKHAELEEICACHAIPVVNRHHALGDALLAARVWSLYIEKVEKKGCHTLRELYERLAKSG</sequence>
<dbReference type="PANTHER" id="PTHR30231">
    <property type="entry name" value="DNA POLYMERASE III SUBUNIT EPSILON"/>
    <property type="match status" value="1"/>
</dbReference>
<dbReference type="SUPFAM" id="SSF53098">
    <property type="entry name" value="Ribonuclease H-like"/>
    <property type="match status" value="1"/>
</dbReference>
<dbReference type="SMART" id="SM00479">
    <property type="entry name" value="EXOIII"/>
    <property type="match status" value="1"/>
</dbReference>
<evidence type="ECO:0000256" key="3">
    <source>
        <dbReference type="ARBA" id="ARBA00022839"/>
    </source>
</evidence>
<dbReference type="GO" id="GO:0006260">
    <property type="term" value="P:DNA replication"/>
    <property type="evidence" value="ECO:0007669"/>
    <property type="project" value="InterPro"/>
</dbReference>
<name>A0A420VCT3_9BACI</name>
<keyword evidence="5" id="KW-0548">Nucleotidyltransferase</keyword>
<evidence type="ECO:0000313" key="5">
    <source>
        <dbReference type="EMBL" id="RKO61441.1"/>
    </source>
</evidence>
<dbReference type="CDD" id="cd06127">
    <property type="entry name" value="DEDDh"/>
    <property type="match status" value="1"/>
</dbReference>
<dbReference type="FunFam" id="3.30.420.10:FF:000045">
    <property type="entry name" value="3'-5' exonuclease DinG"/>
    <property type="match status" value="1"/>
</dbReference>
<evidence type="ECO:0000256" key="2">
    <source>
        <dbReference type="ARBA" id="ARBA00022801"/>
    </source>
</evidence>
<dbReference type="InterPro" id="IPR013520">
    <property type="entry name" value="Ribonucl_H"/>
</dbReference>
<keyword evidence="2" id="KW-0378">Hydrolase</keyword>
<dbReference type="AlphaFoldDB" id="A0A420VCT3"/>
<dbReference type="Proteomes" id="UP000286235">
    <property type="component" value="Unassembled WGS sequence"/>
</dbReference>
<dbReference type="EC" id="2.7.7.7" evidence="5"/>
<dbReference type="PANTHER" id="PTHR30231:SF4">
    <property type="entry name" value="PROTEIN NEN2"/>
    <property type="match status" value="1"/>
</dbReference>
<reference evidence="5 6" key="1">
    <citation type="submission" date="2013-12" db="EMBL/GenBank/DDBJ databases">
        <title>Genome and proteome characterization of Caldibacillus debilis GB1 derived from a cellulolytic aero-tolerant co-culture.</title>
        <authorList>
            <person name="Wushke S.T."/>
            <person name="Zhang X."/>
            <person name="Fristensky B."/>
            <person name="Wilkins J.A."/>
            <person name="Levin D.B."/>
            <person name="Sparling R."/>
        </authorList>
    </citation>
    <scope>NUCLEOTIDE SEQUENCE [LARGE SCALE GENOMIC DNA]</scope>
    <source>
        <strain evidence="5 6">GB1</strain>
    </source>
</reference>
<evidence type="ECO:0000313" key="6">
    <source>
        <dbReference type="Proteomes" id="UP000286235"/>
    </source>
</evidence>
<dbReference type="EMBL" id="AZRV01000044">
    <property type="protein sequence ID" value="RKO61441.1"/>
    <property type="molecule type" value="Genomic_DNA"/>
</dbReference>
<gene>
    <name evidence="5" type="ORF">Cdeb_01390</name>
</gene>
<dbReference type="NCBIfam" id="NF005836">
    <property type="entry name" value="PRK07740.1"/>
    <property type="match status" value="1"/>
</dbReference>